<gene>
    <name evidence="2" type="ORF">Syun_029082</name>
</gene>
<name>A0AAP0E7Y5_9MAGN</name>
<sequence>MALPAALQLYLCCNIHVAFLFLVFFSAINLPIEIYDRWPKFAIKKSQTINYMWTILGQI</sequence>
<protein>
    <submittedName>
        <fullName evidence="2">Uncharacterized protein</fullName>
    </submittedName>
</protein>
<organism evidence="2 3">
    <name type="scientific">Stephania yunnanensis</name>
    <dbReference type="NCBI Taxonomy" id="152371"/>
    <lineage>
        <taxon>Eukaryota</taxon>
        <taxon>Viridiplantae</taxon>
        <taxon>Streptophyta</taxon>
        <taxon>Embryophyta</taxon>
        <taxon>Tracheophyta</taxon>
        <taxon>Spermatophyta</taxon>
        <taxon>Magnoliopsida</taxon>
        <taxon>Ranunculales</taxon>
        <taxon>Menispermaceae</taxon>
        <taxon>Menispermoideae</taxon>
        <taxon>Cissampelideae</taxon>
        <taxon>Stephania</taxon>
    </lineage>
</organism>
<dbReference type="Proteomes" id="UP001420932">
    <property type="component" value="Unassembled WGS sequence"/>
</dbReference>
<evidence type="ECO:0000313" key="3">
    <source>
        <dbReference type="Proteomes" id="UP001420932"/>
    </source>
</evidence>
<dbReference type="AlphaFoldDB" id="A0AAP0E7Y5"/>
<reference evidence="2 3" key="1">
    <citation type="submission" date="2024-01" db="EMBL/GenBank/DDBJ databases">
        <title>Genome assemblies of Stephania.</title>
        <authorList>
            <person name="Yang L."/>
        </authorList>
    </citation>
    <scope>NUCLEOTIDE SEQUENCE [LARGE SCALE GENOMIC DNA]</scope>
    <source>
        <strain evidence="2">YNDBR</strain>
        <tissue evidence="2">Leaf</tissue>
    </source>
</reference>
<accession>A0AAP0E7Y5</accession>
<keyword evidence="1" id="KW-0812">Transmembrane</keyword>
<comment type="caution">
    <text evidence="2">The sequence shown here is derived from an EMBL/GenBank/DDBJ whole genome shotgun (WGS) entry which is preliminary data.</text>
</comment>
<proteinExistence type="predicted"/>
<feature type="transmembrane region" description="Helical" evidence="1">
    <location>
        <begin position="6"/>
        <end position="30"/>
    </location>
</feature>
<evidence type="ECO:0000313" key="2">
    <source>
        <dbReference type="EMBL" id="KAK9086688.1"/>
    </source>
</evidence>
<keyword evidence="3" id="KW-1185">Reference proteome</keyword>
<dbReference type="EMBL" id="JBBNAF010000013">
    <property type="protein sequence ID" value="KAK9086688.1"/>
    <property type="molecule type" value="Genomic_DNA"/>
</dbReference>
<evidence type="ECO:0000256" key="1">
    <source>
        <dbReference type="SAM" id="Phobius"/>
    </source>
</evidence>
<keyword evidence="1" id="KW-0472">Membrane</keyword>
<keyword evidence="1" id="KW-1133">Transmembrane helix</keyword>